<feature type="transmembrane region" description="Helical" evidence="7">
    <location>
        <begin position="173"/>
        <end position="194"/>
    </location>
</feature>
<protein>
    <submittedName>
        <fullName evidence="9">MFS transporter</fullName>
    </submittedName>
</protein>
<feature type="transmembrane region" description="Helical" evidence="7">
    <location>
        <begin position="206"/>
        <end position="225"/>
    </location>
</feature>
<evidence type="ECO:0000256" key="5">
    <source>
        <dbReference type="ARBA" id="ARBA00022989"/>
    </source>
</evidence>
<dbReference type="Gene3D" id="1.20.1250.20">
    <property type="entry name" value="MFS general substrate transporter like domains"/>
    <property type="match status" value="1"/>
</dbReference>
<keyword evidence="6 7" id="KW-0472">Membrane</keyword>
<keyword evidence="5 7" id="KW-1133">Transmembrane helix</keyword>
<dbReference type="PANTHER" id="PTHR42718:SF42">
    <property type="entry name" value="EXPORT PROTEIN"/>
    <property type="match status" value="1"/>
</dbReference>
<dbReference type="EMBL" id="JBHLTC010000011">
    <property type="protein sequence ID" value="MFC0624444.1"/>
    <property type="molecule type" value="Genomic_DNA"/>
</dbReference>
<dbReference type="InterPro" id="IPR036259">
    <property type="entry name" value="MFS_trans_sf"/>
</dbReference>
<dbReference type="PANTHER" id="PTHR42718">
    <property type="entry name" value="MAJOR FACILITATOR SUPERFAMILY MULTIDRUG TRANSPORTER MFSC"/>
    <property type="match status" value="1"/>
</dbReference>
<comment type="subcellular location">
    <subcellularLocation>
        <location evidence="1">Cell membrane</location>
        <topology evidence="1">Multi-pass membrane protein</topology>
    </subcellularLocation>
</comment>
<dbReference type="Gene3D" id="1.20.1720.10">
    <property type="entry name" value="Multidrug resistance protein D"/>
    <property type="match status" value="1"/>
</dbReference>
<evidence type="ECO:0000256" key="6">
    <source>
        <dbReference type="ARBA" id="ARBA00023136"/>
    </source>
</evidence>
<evidence type="ECO:0000256" key="3">
    <source>
        <dbReference type="ARBA" id="ARBA00022475"/>
    </source>
</evidence>
<reference evidence="9 10" key="1">
    <citation type="submission" date="2024-09" db="EMBL/GenBank/DDBJ databases">
        <authorList>
            <person name="Sun Q."/>
            <person name="Mori K."/>
        </authorList>
    </citation>
    <scope>NUCLEOTIDE SEQUENCE [LARGE SCALE GENOMIC DNA]</scope>
    <source>
        <strain evidence="9 10">CGMCC 1.15906</strain>
    </source>
</reference>
<dbReference type="PROSITE" id="PS50850">
    <property type="entry name" value="MFS"/>
    <property type="match status" value="1"/>
</dbReference>
<keyword evidence="2" id="KW-0813">Transport</keyword>
<evidence type="ECO:0000259" key="8">
    <source>
        <dbReference type="PROSITE" id="PS50850"/>
    </source>
</evidence>
<dbReference type="InterPro" id="IPR011701">
    <property type="entry name" value="MFS"/>
</dbReference>
<proteinExistence type="predicted"/>
<dbReference type="NCBIfam" id="TIGR00711">
    <property type="entry name" value="efflux_EmrB"/>
    <property type="match status" value="1"/>
</dbReference>
<dbReference type="CDD" id="cd17321">
    <property type="entry name" value="MFS_MMR_MDR_like"/>
    <property type="match status" value="1"/>
</dbReference>
<evidence type="ECO:0000256" key="1">
    <source>
        <dbReference type="ARBA" id="ARBA00004651"/>
    </source>
</evidence>
<organism evidence="9 10">
    <name type="scientific">Kribbella deserti</name>
    <dbReference type="NCBI Taxonomy" id="1926257"/>
    <lineage>
        <taxon>Bacteria</taxon>
        <taxon>Bacillati</taxon>
        <taxon>Actinomycetota</taxon>
        <taxon>Actinomycetes</taxon>
        <taxon>Propionibacteriales</taxon>
        <taxon>Kribbellaceae</taxon>
        <taxon>Kribbella</taxon>
    </lineage>
</organism>
<feature type="transmembrane region" description="Helical" evidence="7">
    <location>
        <begin position="484"/>
        <end position="501"/>
    </location>
</feature>
<feature type="transmembrane region" description="Helical" evidence="7">
    <location>
        <begin position="87"/>
        <end position="106"/>
    </location>
</feature>
<feature type="transmembrane region" description="Helical" evidence="7">
    <location>
        <begin position="145"/>
        <end position="167"/>
    </location>
</feature>
<dbReference type="SUPFAM" id="SSF103473">
    <property type="entry name" value="MFS general substrate transporter"/>
    <property type="match status" value="1"/>
</dbReference>
<feature type="transmembrane region" description="Helical" evidence="7">
    <location>
        <begin position="20"/>
        <end position="37"/>
    </location>
</feature>
<dbReference type="InterPro" id="IPR004638">
    <property type="entry name" value="EmrB-like"/>
</dbReference>
<name>A0ABV6QIH1_9ACTN</name>
<feature type="transmembrane region" description="Helical" evidence="7">
    <location>
        <begin position="278"/>
        <end position="299"/>
    </location>
</feature>
<dbReference type="RefSeq" id="WP_380045823.1">
    <property type="nucleotide sequence ID" value="NZ_JBHLTC010000011.1"/>
</dbReference>
<comment type="caution">
    <text evidence="9">The sequence shown here is derived from an EMBL/GenBank/DDBJ whole genome shotgun (WGS) entry which is preliminary data.</text>
</comment>
<feature type="domain" description="Major facilitator superfamily (MFS) profile" evidence="8">
    <location>
        <begin position="21"/>
        <end position="507"/>
    </location>
</feature>
<evidence type="ECO:0000256" key="2">
    <source>
        <dbReference type="ARBA" id="ARBA00022448"/>
    </source>
</evidence>
<sequence>MSQVVVVEDGVVEDPRRRRAILMAVCIALMAVIASVSGLNVAQPELAVEFGASQSTVLWIINIYTISLAALLLPLGAMGDRWGRKPVLLAGLAVFGMASAAAGLAPSTELMLAARLLGGVGAAMIMPVTLAVITSTFPDEERSKAIGVWSGVAGGGGILGMYLSAVLVDLATWRWLFVLPVALVVAAVVMALRAVPNSREDFVHKFDRVGSFTSVVAVLGLIYVLHEGPVHGWTEPLTLISLLVGLLAAVAFVLWELRQQAPLLDVRLFRKRGLASGSVSLLAVFGVLAGIFVVLFPYFQAVLGWSGLRSTLALMPMALLMMFASGLAPRVAARVGSRTTMAAGILLGAVGLALMAVFVSVEGGYLSVLPGMVAMGLGMGLSMTPSTEAITTALPRERQGVASALNDVTREFGTALGVAMLGAILSAGYRNAIDARLAGTPDEIADAARDGVANALAAAEGAGPQAGALIRIAQESFVAGWRQAMWVGVAVMLVLFGYVVVRGPEKATTDSK</sequence>
<keyword evidence="4 7" id="KW-0812">Transmembrane</keyword>
<keyword evidence="10" id="KW-1185">Reference proteome</keyword>
<evidence type="ECO:0000313" key="9">
    <source>
        <dbReference type="EMBL" id="MFC0624444.1"/>
    </source>
</evidence>
<dbReference type="PRINTS" id="PR01036">
    <property type="entry name" value="TCRTETB"/>
</dbReference>
<feature type="transmembrane region" description="Helical" evidence="7">
    <location>
        <begin position="112"/>
        <end position="133"/>
    </location>
</feature>
<accession>A0ABV6QIH1</accession>
<dbReference type="Proteomes" id="UP001589890">
    <property type="component" value="Unassembled WGS sequence"/>
</dbReference>
<evidence type="ECO:0000256" key="4">
    <source>
        <dbReference type="ARBA" id="ARBA00022692"/>
    </source>
</evidence>
<feature type="transmembrane region" description="Helical" evidence="7">
    <location>
        <begin position="311"/>
        <end position="328"/>
    </location>
</feature>
<keyword evidence="3" id="KW-1003">Cell membrane</keyword>
<feature type="transmembrane region" description="Helical" evidence="7">
    <location>
        <begin position="340"/>
        <end position="359"/>
    </location>
</feature>
<feature type="transmembrane region" description="Helical" evidence="7">
    <location>
        <begin position="57"/>
        <end position="75"/>
    </location>
</feature>
<evidence type="ECO:0000256" key="7">
    <source>
        <dbReference type="SAM" id="Phobius"/>
    </source>
</evidence>
<dbReference type="InterPro" id="IPR020846">
    <property type="entry name" value="MFS_dom"/>
</dbReference>
<dbReference type="Pfam" id="PF07690">
    <property type="entry name" value="MFS_1"/>
    <property type="match status" value="1"/>
</dbReference>
<evidence type="ECO:0000313" key="10">
    <source>
        <dbReference type="Proteomes" id="UP001589890"/>
    </source>
</evidence>
<gene>
    <name evidence="9" type="ORF">ACFFGN_10260</name>
</gene>
<feature type="transmembrane region" description="Helical" evidence="7">
    <location>
        <begin position="237"/>
        <end position="257"/>
    </location>
</feature>